<evidence type="ECO:0000313" key="2">
    <source>
        <dbReference type="Proteomes" id="UP000735302"/>
    </source>
</evidence>
<organism evidence="1 2">
    <name type="scientific">Plakobranchus ocellatus</name>
    <dbReference type="NCBI Taxonomy" id="259542"/>
    <lineage>
        <taxon>Eukaryota</taxon>
        <taxon>Metazoa</taxon>
        <taxon>Spiralia</taxon>
        <taxon>Lophotrochozoa</taxon>
        <taxon>Mollusca</taxon>
        <taxon>Gastropoda</taxon>
        <taxon>Heterobranchia</taxon>
        <taxon>Euthyneura</taxon>
        <taxon>Panpulmonata</taxon>
        <taxon>Sacoglossa</taxon>
        <taxon>Placobranchoidea</taxon>
        <taxon>Plakobranchidae</taxon>
        <taxon>Plakobranchus</taxon>
    </lineage>
</organism>
<protein>
    <submittedName>
        <fullName evidence="1">Uncharacterized protein</fullName>
    </submittedName>
</protein>
<accession>A0AAV3Y236</accession>
<keyword evidence="2" id="KW-1185">Reference proteome</keyword>
<dbReference type="AlphaFoldDB" id="A0AAV3Y236"/>
<dbReference type="Proteomes" id="UP000735302">
    <property type="component" value="Unassembled WGS sequence"/>
</dbReference>
<comment type="caution">
    <text evidence="1">The sequence shown here is derived from an EMBL/GenBank/DDBJ whole genome shotgun (WGS) entry which is preliminary data.</text>
</comment>
<evidence type="ECO:0000313" key="1">
    <source>
        <dbReference type="EMBL" id="GFN76297.1"/>
    </source>
</evidence>
<sequence length="149" mass="16682">MSTHRGICSQDNDPNDGSFWPVQPCSGGVSKRVGHLVGTIVSREKHGNTRHDERKEEGFMKLVYTTLKHSRMAVVYNYIYEATKGHFVPVSCNPAVIGRVHFCTRDGQARISPFWIRVTTGVSVVPPLGHPPLDLQGPLSQTRGRVRYR</sequence>
<reference evidence="1 2" key="1">
    <citation type="journal article" date="2021" name="Elife">
        <title>Chloroplast acquisition without the gene transfer in kleptoplastic sea slugs, Plakobranchus ocellatus.</title>
        <authorList>
            <person name="Maeda T."/>
            <person name="Takahashi S."/>
            <person name="Yoshida T."/>
            <person name="Shimamura S."/>
            <person name="Takaki Y."/>
            <person name="Nagai Y."/>
            <person name="Toyoda A."/>
            <person name="Suzuki Y."/>
            <person name="Arimoto A."/>
            <person name="Ishii H."/>
            <person name="Satoh N."/>
            <person name="Nishiyama T."/>
            <person name="Hasebe M."/>
            <person name="Maruyama T."/>
            <person name="Minagawa J."/>
            <person name="Obokata J."/>
            <person name="Shigenobu S."/>
        </authorList>
    </citation>
    <scope>NUCLEOTIDE SEQUENCE [LARGE SCALE GENOMIC DNA]</scope>
</reference>
<dbReference type="EMBL" id="BLXT01000370">
    <property type="protein sequence ID" value="GFN76297.1"/>
    <property type="molecule type" value="Genomic_DNA"/>
</dbReference>
<proteinExistence type="predicted"/>
<name>A0AAV3Y236_9GAST</name>
<gene>
    <name evidence="1" type="ORF">PoB_000280300</name>
</gene>